<evidence type="ECO:0000259" key="7">
    <source>
        <dbReference type="Pfam" id="PF06271"/>
    </source>
</evidence>
<dbReference type="EMBL" id="CP003380">
    <property type="protein sequence ID" value="AFJ01326.1"/>
    <property type="molecule type" value="Genomic_DNA"/>
</dbReference>
<dbReference type="InterPro" id="IPR010432">
    <property type="entry name" value="RDD"/>
</dbReference>
<dbReference type="STRING" id="754477.Q7C_145"/>
<keyword evidence="9" id="KW-1185">Reference proteome</keyword>
<proteinExistence type="predicted"/>
<evidence type="ECO:0000256" key="6">
    <source>
        <dbReference type="SAM" id="Phobius"/>
    </source>
</evidence>
<keyword evidence="2" id="KW-1003">Cell membrane</keyword>
<feature type="domain" description="RDD" evidence="7">
    <location>
        <begin position="5"/>
        <end position="120"/>
    </location>
</feature>
<dbReference type="AlphaFoldDB" id="I1YEI3"/>
<dbReference type="eggNOG" id="COG1714">
    <property type="taxonomic scope" value="Bacteria"/>
</dbReference>
<sequence precursor="true">MVAILFYDTLLLISALLVAAGIAVALNGGDAISAQNPFFLLYLLGVIFVFYGWFWTHGGQTLGMRAWQVYLVSQGTTGISWPQAAIRFTVAILSWLPMGLGFWWQWLSPDKLSWHDMASGSELILYQRKKSAPS</sequence>
<keyword evidence="4 6" id="KW-1133">Transmembrane helix</keyword>
<protein>
    <submittedName>
        <fullName evidence="8">Putative membrane protein/domain protein</fullName>
    </submittedName>
</protein>
<evidence type="ECO:0000313" key="8">
    <source>
        <dbReference type="EMBL" id="AFJ01326.1"/>
    </source>
</evidence>
<feature type="transmembrane region" description="Helical" evidence="6">
    <location>
        <begin position="38"/>
        <end position="55"/>
    </location>
</feature>
<dbReference type="InterPro" id="IPR051791">
    <property type="entry name" value="Pra-immunoreactive"/>
</dbReference>
<comment type="subcellular location">
    <subcellularLocation>
        <location evidence="1">Cell membrane</location>
        <topology evidence="1">Multi-pass membrane protein</topology>
    </subcellularLocation>
</comment>
<gene>
    <name evidence="8" type="ordered locus">Q7C_145</name>
</gene>
<dbReference type="Pfam" id="PF06271">
    <property type="entry name" value="RDD"/>
    <property type="match status" value="1"/>
</dbReference>
<feature type="transmembrane region" description="Helical" evidence="6">
    <location>
        <begin position="6"/>
        <end position="26"/>
    </location>
</feature>
<feature type="transmembrane region" description="Helical" evidence="6">
    <location>
        <begin position="84"/>
        <end position="104"/>
    </location>
</feature>
<evidence type="ECO:0000256" key="3">
    <source>
        <dbReference type="ARBA" id="ARBA00022692"/>
    </source>
</evidence>
<dbReference type="HOGENOM" id="CLU_053152_4_1_6"/>
<name>I1YEI3_METFJ</name>
<organism evidence="8 9">
    <name type="scientific">Methylophaga frappieri (strain ATCC BAA-2434 / DSM 25690 / JAM7)</name>
    <dbReference type="NCBI Taxonomy" id="754477"/>
    <lineage>
        <taxon>Bacteria</taxon>
        <taxon>Pseudomonadati</taxon>
        <taxon>Pseudomonadota</taxon>
        <taxon>Gammaproteobacteria</taxon>
        <taxon>Thiotrichales</taxon>
        <taxon>Piscirickettsiaceae</taxon>
        <taxon>Methylophaga</taxon>
    </lineage>
</organism>
<evidence type="ECO:0000256" key="4">
    <source>
        <dbReference type="ARBA" id="ARBA00022989"/>
    </source>
</evidence>
<dbReference type="KEGG" id="mec:Q7C_145"/>
<evidence type="ECO:0000256" key="2">
    <source>
        <dbReference type="ARBA" id="ARBA00022475"/>
    </source>
</evidence>
<dbReference type="GO" id="GO:0005886">
    <property type="term" value="C:plasma membrane"/>
    <property type="evidence" value="ECO:0007669"/>
    <property type="project" value="UniProtKB-SubCell"/>
</dbReference>
<dbReference type="PATRIC" id="fig|754477.3.peg.145"/>
<accession>I1YEI3</accession>
<evidence type="ECO:0000256" key="5">
    <source>
        <dbReference type="ARBA" id="ARBA00023136"/>
    </source>
</evidence>
<evidence type="ECO:0000256" key="1">
    <source>
        <dbReference type="ARBA" id="ARBA00004651"/>
    </source>
</evidence>
<keyword evidence="5 6" id="KW-0472">Membrane</keyword>
<evidence type="ECO:0000313" key="9">
    <source>
        <dbReference type="Proteomes" id="UP000009145"/>
    </source>
</evidence>
<keyword evidence="3 6" id="KW-0812">Transmembrane</keyword>
<dbReference type="PANTHER" id="PTHR36115:SF10">
    <property type="entry name" value="RDD DOMAIN-CONTAINING PROTEIN"/>
    <property type="match status" value="1"/>
</dbReference>
<dbReference type="PANTHER" id="PTHR36115">
    <property type="entry name" value="PROLINE-RICH ANTIGEN HOMOLOG-RELATED"/>
    <property type="match status" value="1"/>
</dbReference>
<reference evidence="8 9" key="1">
    <citation type="journal article" date="2012" name="J. Bacteriol.">
        <title>Complete genome sequences of Methylophaga sp. strain JAM1 and Methylophaga sp. strain JAM7.</title>
        <authorList>
            <person name="Villeneuve C."/>
            <person name="Martineau C."/>
            <person name="Mauffrey F."/>
            <person name="Villemur R."/>
        </authorList>
    </citation>
    <scope>NUCLEOTIDE SEQUENCE [LARGE SCALE GENOMIC DNA]</scope>
    <source>
        <strain evidence="8 9">JAM7</strain>
    </source>
</reference>
<dbReference type="Proteomes" id="UP000009145">
    <property type="component" value="Chromosome"/>
</dbReference>